<dbReference type="Proteomes" id="UP001431783">
    <property type="component" value="Unassembled WGS sequence"/>
</dbReference>
<evidence type="ECO:0000256" key="4">
    <source>
        <dbReference type="RuleBase" id="RU003718"/>
    </source>
</evidence>
<evidence type="ECO:0000256" key="2">
    <source>
        <dbReference type="ARBA" id="ARBA00022676"/>
    </source>
</evidence>
<keyword evidence="5" id="KW-1133">Transmembrane helix</keyword>
<feature type="chain" id="PRO_5043095721" description="UDP-glucuronosyltransferase" evidence="5">
    <location>
        <begin position="24"/>
        <end position="514"/>
    </location>
</feature>
<name>A0AAW1UZS6_9CUCU</name>
<sequence length="514" mass="59304">MNRFMKMFVRIAVVLYLVQDSYSARILASVSTASYSHQIAFRPIWKELAKRGHEIVLMTTDLMEETENIRQIDMSFSYEILEERNYNSLMTNEVKNSIIRLVTIISDIFHDISFKQIKLPEVQQIINNKSEHFDLIMMELIFPIHLGLIEKIKAPVIALTSMDAPPDLYYSMGSGSHPILNAQLLFDSFPMTLWQRLVTVVGGFFIENYYSMYLLSSMKAEMRATFGENCRSLEELMEDIDMLFVNTNPFFHNIRPLVPNTISFGGGSHIEAKNKPLPEDLKNFLDSATDGFIYFSLGTNVRSNLLNENLKRIFLETLSELPYKVLWKFENTTLKSDNIMTKDWVPQGNVLGHPNIKLFITQCGLHSTEEAILKRVPMVAIPFIGDQPFNARIVVKKEMGLSLDYLTLTKESLKEAIIEVITNTKYKEGVTEMANLFTDVEMTGLEKVVWWTEYVIRNKGAKHLKIPVTKIPFYQRYCLDVILAVIMMICTSFFCIKKSFSVIRKLSFNKKKRD</sequence>
<comment type="caution">
    <text evidence="6">The sequence shown here is derived from an EMBL/GenBank/DDBJ whole genome shotgun (WGS) entry which is preliminary data.</text>
</comment>
<keyword evidence="5" id="KW-0732">Signal</keyword>
<keyword evidence="5" id="KW-0812">Transmembrane</keyword>
<evidence type="ECO:0000313" key="7">
    <source>
        <dbReference type="Proteomes" id="UP001431783"/>
    </source>
</evidence>
<dbReference type="EMBL" id="JARQZJ010000098">
    <property type="protein sequence ID" value="KAK9886008.1"/>
    <property type="molecule type" value="Genomic_DNA"/>
</dbReference>
<comment type="similarity">
    <text evidence="1 4">Belongs to the UDP-glycosyltransferase family.</text>
</comment>
<evidence type="ECO:0000256" key="1">
    <source>
        <dbReference type="ARBA" id="ARBA00009995"/>
    </source>
</evidence>
<feature type="transmembrane region" description="Helical" evidence="5">
    <location>
        <begin position="474"/>
        <end position="496"/>
    </location>
</feature>
<dbReference type="GO" id="GO:0015020">
    <property type="term" value="F:glucuronosyltransferase activity"/>
    <property type="evidence" value="ECO:0007669"/>
    <property type="project" value="UniProtKB-EC"/>
</dbReference>
<keyword evidence="3 4" id="KW-0808">Transferase</keyword>
<dbReference type="InterPro" id="IPR002213">
    <property type="entry name" value="UDP_glucos_trans"/>
</dbReference>
<proteinExistence type="inferred from homology"/>
<dbReference type="FunFam" id="3.40.50.2000:FF:000050">
    <property type="entry name" value="UDP-glucuronosyltransferase"/>
    <property type="match status" value="1"/>
</dbReference>
<dbReference type="EC" id="2.4.1.17" evidence="5"/>
<keyword evidence="5" id="KW-0472">Membrane</keyword>
<dbReference type="InterPro" id="IPR050271">
    <property type="entry name" value="UDP-glycosyltransferase"/>
</dbReference>
<accession>A0AAW1UZS6</accession>
<dbReference type="Pfam" id="PF00201">
    <property type="entry name" value="UDPGT"/>
    <property type="match status" value="1"/>
</dbReference>
<comment type="subcellular location">
    <subcellularLocation>
        <location evidence="5">Membrane</location>
        <topology evidence="5">Single-pass membrane protein</topology>
    </subcellularLocation>
</comment>
<protein>
    <recommendedName>
        <fullName evidence="5">UDP-glucuronosyltransferase</fullName>
        <ecNumber evidence="5">2.4.1.17</ecNumber>
    </recommendedName>
</protein>
<dbReference type="PANTHER" id="PTHR48043:SF159">
    <property type="entry name" value="EG:EG0003.4 PROTEIN-RELATED"/>
    <property type="match status" value="1"/>
</dbReference>
<dbReference type="SUPFAM" id="SSF53756">
    <property type="entry name" value="UDP-Glycosyltransferase/glycogen phosphorylase"/>
    <property type="match status" value="1"/>
</dbReference>
<evidence type="ECO:0000256" key="3">
    <source>
        <dbReference type="ARBA" id="ARBA00022679"/>
    </source>
</evidence>
<evidence type="ECO:0000256" key="5">
    <source>
        <dbReference type="RuleBase" id="RU362059"/>
    </source>
</evidence>
<comment type="catalytic activity">
    <reaction evidence="5">
        <text>glucuronate acceptor + UDP-alpha-D-glucuronate = acceptor beta-D-glucuronoside + UDP + H(+)</text>
        <dbReference type="Rhea" id="RHEA:21032"/>
        <dbReference type="ChEBI" id="CHEBI:15378"/>
        <dbReference type="ChEBI" id="CHEBI:58052"/>
        <dbReference type="ChEBI" id="CHEBI:58223"/>
        <dbReference type="ChEBI" id="CHEBI:132367"/>
        <dbReference type="ChEBI" id="CHEBI:132368"/>
        <dbReference type="EC" id="2.4.1.17"/>
    </reaction>
</comment>
<dbReference type="Gene3D" id="3.40.50.2000">
    <property type="entry name" value="Glycogen Phosphorylase B"/>
    <property type="match status" value="1"/>
</dbReference>
<organism evidence="6 7">
    <name type="scientific">Henosepilachna vigintioctopunctata</name>
    <dbReference type="NCBI Taxonomy" id="420089"/>
    <lineage>
        <taxon>Eukaryota</taxon>
        <taxon>Metazoa</taxon>
        <taxon>Ecdysozoa</taxon>
        <taxon>Arthropoda</taxon>
        <taxon>Hexapoda</taxon>
        <taxon>Insecta</taxon>
        <taxon>Pterygota</taxon>
        <taxon>Neoptera</taxon>
        <taxon>Endopterygota</taxon>
        <taxon>Coleoptera</taxon>
        <taxon>Polyphaga</taxon>
        <taxon>Cucujiformia</taxon>
        <taxon>Coccinelloidea</taxon>
        <taxon>Coccinellidae</taxon>
        <taxon>Epilachninae</taxon>
        <taxon>Epilachnini</taxon>
        <taxon>Henosepilachna</taxon>
    </lineage>
</organism>
<dbReference type="GO" id="GO:0016020">
    <property type="term" value="C:membrane"/>
    <property type="evidence" value="ECO:0007669"/>
    <property type="project" value="UniProtKB-SubCell"/>
</dbReference>
<reference evidence="6 7" key="1">
    <citation type="submission" date="2023-03" db="EMBL/GenBank/DDBJ databases">
        <title>Genome insight into feeding habits of ladybird beetles.</title>
        <authorList>
            <person name="Li H.-S."/>
            <person name="Huang Y.-H."/>
            <person name="Pang H."/>
        </authorList>
    </citation>
    <scope>NUCLEOTIDE SEQUENCE [LARGE SCALE GENOMIC DNA]</scope>
    <source>
        <strain evidence="6">SYSU_2023b</strain>
        <tissue evidence="6">Whole body</tissue>
    </source>
</reference>
<feature type="signal peptide" evidence="5">
    <location>
        <begin position="1"/>
        <end position="23"/>
    </location>
</feature>
<dbReference type="PANTHER" id="PTHR48043">
    <property type="entry name" value="EG:EG0003.4 PROTEIN-RELATED"/>
    <property type="match status" value="1"/>
</dbReference>
<keyword evidence="7" id="KW-1185">Reference proteome</keyword>
<dbReference type="CDD" id="cd03784">
    <property type="entry name" value="GT1_Gtf-like"/>
    <property type="match status" value="1"/>
</dbReference>
<evidence type="ECO:0000313" key="6">
    <source>
        <dbReference type="EMBL" id="KAK9886008.1"/>
    </source>
</evidence>
<keyword evidence="2 4" id="KW-0328">Glycosyltransferase</keyword>
<dbReference type="InterPro" id="IPR035595">
    <property type="entry name" value="UDP_glycos_trans_CS"/>
</dbReference>
<dbReference type="AlphaFoldDB" id="A0AAW1UZS6"/>
<gene>
    <name evidence="6" type="ORF">WA026_014794</name>
</gene>
<dbReference type="PROSITE" id="PS00375">
    <property type="entry name" value="UDPGT"/>
    <property type="match status" value="1"/>
</dbReference>